<dbReference type="AlphaFoldDB" id="A0A9P6YNH7"/>
<evidence type="ECO:0000256" key="2">
    <source>
        <dbReference type="SAM" id="MobiDB-lite"/>
    </source>
</evidence>
<dbReference type="PANTHER" id="PTHR12323:SF0">
    <property type="entry name" value="CALCIUM HOMEOSTASIS ENDOPLASMIC RETICULUM PROTEIN"/>
    <property type="match status" value="1"/>
</dbReference>
<evidence type="ECO:0000313" key="6">
    <source>
        <dbReference type="Proteomes" id="UP000717996"/>
    </source>
</evidence>
<evidence type="ECO:0008006" key="7">
    <source>
        <dbReference type="Google" id="ProtNLM"/>
    </source>
</evidence>
<dbReference type="Pfam" id="PF25127">
    <property type="entry name" value="DUF7819"/>
    <property type="match status" value="1"/>
</dbReference>
<name>A0A9P6YNH7_RHIOR</name>
<reference evidence="5" key="1">
    <citation type="journal article" date="2020" name="Microb. Genom.">
        <title>Genetic diversity of clinical and environmental Mucorales isolates obtained from an investigation of mucormycosis cases among solid organ transplant recipients.</title>
        <authorList>
            <person name="Nguyen M.H."/>
            <person name="Kaul D."/>
            <person name="Muto C."/>
            <person name="Cheng S.J."/>
            <person name="Richter R.A."/>
            <person name="Bruno V.M."/>
            <person name="Liu G."/>
            <person name="Beyhan S."/>
            <person name="Sundermann A.J."/>
            <person name="Mounaud S."/>
            <person name="Pasculle A.W."/>
            <person name="Nierman W.C."/>
            <person name="Driscoll E."/>
            <person name="Cumbie R."/>
            <person name="Clancy C.J."/>
            <person name="Dupont C.L."/>
        </authorList>
    </citation>
    <scope>NUCLEOTIDE SEQUENCE</scope>
    <source>
        <strain evidence="5">GL16</strain>
    </source>
</reference>
<evidence type="ECO:0000259" key="4">
    <source>
        <dbReference type="PROSITE" id="PS51391"/>
    </source>
</evidence>
<feature type="domain" description="CCHC-type" evidence="3">
    <location>
        <begin position="473"/>
        <end position="486"/>
    </location>
</feature>
<feature type="compositionally biased region" description="Basic and acidic residues" evidence="2">
    <location>
        <begin position="357"/>
        <end position="398"/>
    </location>
</feature>
<dbReference type="EMBL" id="JAANIT010000045">
    <property type="protein sequence ID" value="KAG1553251.1"/>
    <property type="molecule type" value="Genomic_DNA"/>
</dbReference>
<keyword evidence="1" id="KW-0479">Metal-binding</keyword>
<dbReference type="InterPro" id="IPR001878">
    <property type="entry name" value="Znf_CCHC"/>
</dbReference>
<keyword evidence="1" id="KW-0862">Zinc</keyword>
<organism evidence="5 6">
    <name type="scientific">Rhizopus oryzae</name>
    <name type="common">Mucormycosis agent</name>
    <name type="synonym">Rhizopus arrhizus var. delemar</name>
    <dbReference type="NCBI Taxonomy" id="64495"/>
    <lineage>
        <taxon>Eukaryota</taxon>
        <taxon>Fungi</taxon>
        <taxon>Fungi incertae sedis</taxon>
        <taxon>Mucoromycota</taxon>
        <taxon>Mucoromycotina</taxon>
        <taxon>Mucoromycetes</taxon>
        <taxon>Mucorales</taxon>
        <taxon>Mucorineae</taxon>
        <taxon>Rhizopodaceae</taxon>
        <taxon>Rhizopus</taxon>
    </lineage>
</organism>
<keyword evidence="1" id="KW-0863">Zinc-finger</keyword>
<evidence type="ECO:0000259" key="3">
    <source>
        <dbReference type="PROSITE" id="PS50158"/>
    </source>
</evidence>
<feature type="compositionally biased region" description="Polar residues" evidence="2">
    <location>
        <begin position="433"/>
        <end position="448"/>
    </location>
</feature>
<evidence type="ECO:0000313" key="5">
    <source>
        <dbReference type="EMBL" id="KAG1553251.1"/>
    </source>
</evidence>
<dbReference type="GO" id="GO:0048471">
    <property type="term" value="C:perinuclear region of cytoplasm"/>
    <property type="evidence" value="ECO:0007669"/>
    <property type="project" value="TreeGrafter"/>
</dbReference>
<dbReference type="PANTHER" id="PTHR12323">
    <property type="entry name" value="SR-RELATED CTD ASSOCIATED FACTOR 6"/>
    <property type="match status" value="1"/>
</dbReference>
<dbReference type="OrthoDB" id="21470at2759"/>
<dbReference type="GO" id="GO:0006874">
    <property type="term" value="P:intracellular calcium ion homeostasis"/>
    <property type="evidence" value="ECO:0007669"/>
    <property type="project" value="TreeGrafter"/>
</dbReference>
<feature type="domain" description="CID" evidence="4">
    <location>
        <begin position="28"/>
        <end position="168"/>
    </location>
</feature>
<dbReference type="PROSITE" id="PS51391">
    <property type="entry name" value="CID"/>
    <property type="match status" value="1"/>
</dbReference>
<dbReference type="InterPro" id="IPR036875">
    <property type="entry name" value="Znf_CCHC_sf"/>
</dbReference>
<feature type="compositionally biased region" description="Basic residues" evidence="2">
    <location>
        <begin position="342"/>
        <end position="356"/>
    </location>
</feature>
<dbReference type="SMART" id="SM00582">
    <property type="entry name" value="RPR"/>
    <property type="match status" value="1"/>
</dbReference>
<gene>
    <name evidence="5" type="ORF">G6F51_000710</name>
</gene>
<dbReference type="PROSITE" id="PS50158">
    <property type="entry name" value="ZF_CCHC"/>
    <property type="match status" value="1"/>
</dbReference>
<dbReference type="InterPro" id="IPR008942">
    <property type="entry name" value="ENTH_VHS"/>
</dbReference>
<dbReference type="Pfam" id="PF04818">
    <property type="entry name" value="CID"/>
    <property type="match status" value="1"/>
</dbReference>
<comment type="caution">
    <text evidence="5">The sequence shown here is derived from an EMBL/GenBank/DDBJ whole genome shotgun (WGS) entry which is preliminary data.</text>
</comment>
<dbReference type="InterPro" id="IPR006569">
    <property type="entry name" value="CID_dom"/>
</dbReference>
<dbReference type="Proteomes" id="UP000717996">
    <property type="component" value="Unassembled WGS sequence"/>
</dbReference>
<proteinExistence type="predicted"/>
<dbReference type="InterPro" id="IPR056721">
    <property type="entry name" value="DUF7819"/>
</dbReference>
<feature type="region of interest" description="Disordered" evidence="2">
    <location>
        <begin position="286"/>
        <end position="470"/>
    </location>
</feature>
<dbReference type="Gene3D" id="4.10.60.10">
    <property type="entry name" value="Zinc finger, CCHC-type"/>
    <property type="match status" value="1"/>
</dbReference>
<dbReference type="GO" id="GO:0003676">
    <property type="term" value="F:nucleic acid binding"/>
    <property type="evidence" value="ECO:0007669"/>
    <property type="project" value="InterPro"/>
</dbReference>
<dbReference type="GO" id="GO:0008270">
    <property type="term" value="F:zinc ion binding"/>
    <property type="evidence" value="ECO:0007669"/>
    <property type="project" value="UniProtKB-KW"/>
</dbReference>
<dbReference type="SMART" id="SM00343">
    <property type="entry name" value="ZnF_C2HC"/>
    <property type="match status" value="1"/>
</dbReference>
<sequence length="489" mass="56388">MTEMYPATDVKPSDCFQKLCQVMISEGLSRQRIEDFRVILHMIMLECSRANIETGKTWVFEHVHSATQTFAFMEYFLSLAKSRSGKEERLYLIYLVNDLLYHAARKQMTWMRDAMLPLLVPLLKLAYEAAETDDQRAKVLKCITFWGDRDIFDHETLVQMKQSVTGPTLFPPLSIPQTSYTPPSQPLPIKIQMIPPSRPYFELPAGIMASMQCDEYYKPIDPSAIKVPFPRPPPCPELLAAIDVFYSGLTLFIQDDPVFDDTAPMDPQGWEKGYLDKFYERIASRKKKAAAAAAPPPPPQQQQQQQQNSSYSRSRSRSRSRSYSSYSSRSSRSSRSPSPIYHGRHRSPSRDRYKRNQSRDRYRSPSRERRRSPSRDRYRSPSRDRYRSPSRERYLSRDHHSKNRPSPPPNVRRYRSPSPSPLPIPIYPSSSSGLNTNSKHLGLGNQTADEYAAFRKNKSQSYSRREPPPPLICYKCGKPGHLARECDSL</sequence>
<feature type="compositionally biased region" description="Low complexity" evidence="2">
    <location>
        <begin position="321"/>
        <end position="339"/>
    </location>
</feature>
<feature type="compositionally biased region" description="Low complexity" evidence="2">
    <location>
        <begin position="301"/>
        <end position="313"/>
    </location>
</feature>
<dbReference type="Pfam" id="PF00098">
    <property type="entry name" value="zf-CCHC"/>
    <property type="match status" value="1"/>
</dbReference>
<evidence type="ECO:0000256" key="1">
    <source>
        <dbReference type="PROSITE-ProRule" id="PRU00047"/>
    </source>
</evidence>
<accession>A0A9P6YNH7</accession>
<protein>
    <recommendedName>
        <fullName evidence="7">CID domain-containing protein</fullName>
    </recommendedName>
</protein>
<dbReference type="Gene3D" id="1.25.40.90">
    <property type="match status" value="1"/>
</dbReference>
<dbReference type="SUPFAM" id="SSF57756">
    <property type="entry name" value="Retrovirus zinc finger-like domains"/>
    <property type="match status" value="1"/>
</dbReference>